<dbReference type="EMBL" id="LFQK01000007">
    <property type="protein sequence ID" value="KNH29193.1"/>
    <property type="molecule type" value="Genomic_DNA"/>
</dbReference>
<name>A0A0L1ML11_PSESX</name>
<accession>A0A0L1ML11</accession>
<dbReference type="AlphaFoldDB" id="A0A0L1ML11"/>
<reference evidence="1 2" key="1">
    <citation type="submission" date="2015-06" db="EMBL/GenBank/DDBJ databases">
        <authorList>
            <person name="Hoefler B.C."/>
            <person name="Straight P.D."/>
        </authorList>
    </citation>
    <scope>NUCLEOTIDE SEQUENCE [LARGE SCALE GENOMIC DNA]</scope>
    <source>
        <strain evidence="1 2">Riq4</strain>
    </source>
</reference>
<comment type="caution">
    <text evidence="1">The sequence shown here is derived from an EMBL/GenBank/DDBJ whole genome shotgun (WGS) entry which is preliminary data.</text>
</comment>
<organism evidence="1 2">
    <name type="scientific">Pseudomonas syringae</name>
    <dbReference type="NCBI Taxonomy" id="317"/>
    <lineage>
        <taxon>Bacteria</taxon>
        <taxon>Pseudomonadati</taxon>
        <taxon>Pseudomonadota</taxon>
        <taxon>Gammaproteobacteria</taxon>
        <taxon>Pseudomonadales</taxon>
        <taxon>Pseudomonadaceae</taxon>
        <taxon>Pseudomonas</taxon>
    </lineage>
</organism>
<proteinExistence type="predicted"/>
<gene>
    <name evidence="1" type="ORF">ACS77_04715</name>
</gene>
<dbReference type="PATRIC" id="fig|317.197.peg.5434"/>
<protein>
    <submittedName>
        <fullName evidence="1">Uncharacterized protein</fullName>
    </submittedName>
</protein>
<evidence type="ECO:0000313" key="2">
    <source>
        <dbReference type="Proteomes" id="UP000036955"/>
    </source>
</evidence>
<dbReference type="Proteomes" id="UP000036955">
    <property type="component" value="Unassembled WGS sequence"/>
</dbReference>
<dbReference type="OrthoDB" id="2059848at2"/>
<sequence length="137" mass="13932">MPLTLDTPRSHEIGDINELPVAAATQIFEGSAVGINSANGLARPLAAGDLFAGFADRNADNRLGAAAALRVRLREAGKIEVPIVGLAVTDIGKLVYASDSGTFALTAAGNSLIGHVHRFVSSGVGIVKYAAQAIPAA</sequence>
<evidence type="ECO:0000313" key="1">
    <source>
        <dbReference type="EMBL" id="KNH29193.1"/>
    </source>
</evidence>